<dbReference type="InterPro" id="IPR036291">
    <property type="entry name" value="NAD(P)-bd_dom_sf"/>
</dbReference>
<dbReference type="Pfam" id="PF13380">
    <property type="entry name" value="CoA_binding_2"/>
    <property type="match status" value="1"/>
</dbReference>
<reference evidence="2 3" key="1">
    <citation type="submission" date="2019-03" db="EMBL/GenBank/DDBJ databases">
        <title>Draft genome of Gammaproteobacteria bacterium LSUCC0057, a member of the SAR92 clade.</title>
        <authorList>
            <person name="Lanclos V.C."/>
            <person name="Doiron C."/>
            <person name="Henson M.W."/>
            <person name="Thrash J.C."/>
        </authorList>
    </citation>
    <scope>NUCLEOTIDE SEQUENCE [LARGE SCALE GENOMIC DNA]</scope>
    <source>
        <strain evidence="2 3">LSUCC0057</strain>
    </source>
</reference>
<dbReference type="Proteomes" id="UP000298133">
    <property type="component" value="Unassembled WGS sequence"/>
</dbReference>
<dbReference type="OrthoDB" id="9807426at2"/>
<evidence type="ECO:0000313" key="2">
    <source>
        <dbReference type="EMBL" id="TFH67374.1"/>
    </source>
</evidence>
<keyword evidence="3" id="KW-1185">Reference proteome</keyword>
<dbReference type="InterPro" id="IPR003781">
    <property type="entry name" value="CoA-bd"/>
</dbReference>
<evidence type="ECO:0000259" key="1">
    <source>
        <dbReference type="SMART" id="SM00881"/>
    </source>
</evidence>
<protein>
    <submittedName>
        <fullName evidence="2">CoA-binding protein</fullName>
    </submittedName>
</protein>
<proteinExistence type="predicted"/>
<dbReference type="SUPFAM" id="SSF51735">
    <property type="entry name" value="NAD(P)-binding Rossmann-fold domains"/>
    <property type="match status" value="1"/>
</dbReference>
<dbReference type="SMART" id="SM00881">
    <property type="entry name" value="CoA_binding"/>
    <property type="match status" value="1"/>
</dbReference>
<evidence type="ECO:0000313" key="3">
    <source>
        <dbReference type="Proteomes" id="UP000298133"/>
    </source>
</evidence>
<dbReference type="PANTHER" id="PTHR33303:SF2">
    <property type="entry name" value="COA-BINDING DOMAIN-CONTAINING PROTEIN"/>
    <property type="match status" value="1"/>
</dbReference>
<dbReference type="Gene3D" id="3.40.50.720">
    <property type="entry name" value="NAD(P)-binding Rossmann-like Domain"/>
    <property type="match status" value="1"/>
</dbReference>
<sequence>MQFSNQQLRELFASVNTIALVGASPRPHRDSYRCMAFLLERGYRVIPVNPRAAGEMILGQHCYAALADIEEPVDMVDIFRSSEAALAVTEEAIAMGAKLVWMQLGVVNHAAAVLAEAAGLQVVMDRCPMIELR</sequence>
<dbReference type="AlphaFoldDB" id="A0A4Y8UHT6"/>
<accession>A0A4Y8UHT6</accession>
<name>A0A4Y8UHT6_9GAMM</name>
<gene>
    <name evidence="2" type="ORF">E3W66_07720</name>
</gene>
<organism evidence="2 3">
    <name type="scientific">Gammaproteobacteria bacterium LSUCC0057</name>
    <dbReference type="NCBI Taxonomy" id="2559237"/>
    <lineage>
        <taxon>Bacteria</taxon>
        <taxon>Pseudomonadati</taxon>
        <taxon>Pseudomonadota</taxon>
        <taxon>Gammaproteobacteria</taxon>
        <taxon>Cellvibrionales</taxon>
        <taxon>Porticoccaceae</taxon>
        <taxon>SAR92 clade</taxon>
    </lineage>
</organism>
<dbReference type="PANTHER" id="PTHR33303">
    <property type="entry name" value="CYTOPLASMIC PROTEIN-RELATED"/>
    <property type="match status" value="1"/>
</dbReference>
<comment type="caution">
    <text evidence="2">The sequence shown here is derived from an EMBL/GenBank/DDBJ whole genome shotgun (WGS) entry which is preliminary data.</text>
</comment>
<dbReference type="EMBL" id="SPIA01000003">
    <property type="protein sequence ID" value="TFH67374.1"/>
    <property type="molecule type" value="Genomic_DNA"/>
</dbReference>
<feature type="domain" description="CoA-binding" evidence="1">
    <location>
        <begin position="11"/>
        <end position="106"/>
    </location>
</feature>